<accession>A0ABV8J675</accession>
<protein>
    <submittedName>
        <fullName evidence="1">Uncharacterized protein</fullName>
    </submittedName>
</protein>
<evidence type="ECO:0000313" key="1">
    <source>
        <dbReference type="EMBL" id="MFC4071631.1"/>
    </source>
</evidence>
<comment type="caution">
    <text evidence="1">The sequence shown here is derived from an EMBL/GenBank/DDBJ whole genome shotgun (WGS) entry which is preliminary data.</text>
</comment>
<reference evidence="2" key="1">
    <citation type="journal article" date="2019" name="Int. J. Syst. Evol. Microbiol.">
        <title>The Global Catalogue of Microorganisms (GCM) 10K type strain sequencing project: providing services to taxonomists for standard genome sequencing and annotation.</title>
        <authorList>
            <consortium name="The Broad Institute Genomics Platform"/>
            <consortium name="The Broad Institute Genome Sequencing Center for Infectious Disease"/>
            <person name="Wu L."/>
            <person name="Ma J."/>
        </authorList>
    </citation>
    <scope>NUCLEOTIDE SEQUENCE [LARGE SCALE GENOMIC DNA]</scope>
    <source>
        <strain evidence="2">TBRC 5832</strain>
    </source>
</reference>
<dbReference type="Proteomes" id="UP001595867">
    <property type="component" value="Unassembled WGS sequence"/>
</dbReference>
<keyword evidence="2" id="KW-1185">Reference proteome</keyword>
<organism evidence="1 2">
    <name type="scientific">Actinoplanes subglobosus</name>
    <dbReference type="NCBI Taxonomy" id="1547892"/>
    <lineage>
        <taxon>Bacteria</taxon>
        <taxon>Bacillati</taxon>
        <taxon>Actinomycetota</taxon>
        <taxon>Actinomycetes</taxon>
        <taxon>Micromonosporales</taxon>
        <taxon>Micromonosporaceae</taxon>
        <taxon>Actinoplanes</taxon>
    </lineage>
</organism>
<name>A0ABV8J675_9ACTN</name>
<proteinExistence type="predicted"/>
<dbReference type="RefSeq" id="WP_378072501.1">
    <property type="nucleotide sequence ID" value="NZ_JBHSBL010000028.1"/>
</dbReference>
<dbReference type="EMBL" id="JBHSBL010000028">
    <property type="protein sequence ID" value="MFC4071631.1"/>
    <property type="molecule type" value="Genomic_DNA"/>
</dbReference>
<gene>
    <name evidence="1" type="ORF">ACFO0C_42405</name>
</gene>
<evidence type="ECO:0000313" key="2">
    <source>
        <dbReference type="Proteomes" id="UP001595867"/>
    </source>
</evidence>
<sequence length="144" mass="16107">MTDSDELVGYWEDRLFAYGSMEATDLVLLADGTGWGLWANSGGGQDLVLFDWRRLGPDRIGIAEKLMASGTWDEKRPGQVICDEPPQPADERQEFRYELSIQVPPLGDAPVRTLTLDKAFLFARRFGLARRDVTESECPKVVTA</sequence>